<evidence type="ECO:0000256" key="3">
    <source>
        <dbReference type="ARBA" id="ARBA00023163"/>
    </source>
</evidence>
<dbReference type="Pfam" id="PF01047">
    <property type="entry name" value="MarR"/>
    <property type="match status" value="1"/>
</dbReference>
<dbReference type="PROSITE" id="PS01117">
    <property type="entry name" value="HTH_MARR_1"/>
    <property type="match status" value="1"/>
</dbReference>
<dbReference type="PANTHER" id="PTHR42756">
    <property type="entry name" value="TRANSCRIPTIONAL REGULATOR, MARR"/>
    <property type="match status" value="1"/>
</dbReference>
<evidence type="ECO:0000256" key="1">
    <source>
        <dbReference type="ARBA" id="ARBA00023015"/>
    </source>
</evidence>
<accession>A0A2P8CY77</accession>
<dbReference type="Gene3D" id="1.10.10.10">
    <property type="entry name" value="Winged helix-like DNA-binding domain superfamily/Winged helix DNA-binding domain"/>
    <property type="match status" value="1"/>
</dbReference>
<reference evidence="5 6" key="1">
    <citation type="submission" date="2018-03" db="EMBL/GenBank/DDBJ databases">
        <title>Genomic Encyclopedia of Type Strains, Phase III (KMG-III): the genomes of soil and plant-associated and newly described type strains.</title>
        <authorList>
            <person name="Whitman W."/>
        </authorList>
    </citation>
    <scope>NUCLEOTIDE SEQUENCE [LARGE SCALE GENOMIC DNA]</scope>
    <source>
        <strain evidence="5 6">CGMCC 1.12700</strain>
    </source>
</reference>
<keyword evidence="6" id="KW-1185">Reference proteome</keyword>
<keyword evidence="2 5" id="KW-0238">DNA-binding</keyword>
<dbReference type="AlphaFoldDB" id="A0A2P8CY77"/>
<protein>
    <submittedName>
        <fullName evidence="5">DNA-binding MarR family transcriptional regulator</fullName>
    </submittedName>
</protein>
<evidence type="ECO:0000259" key="4">
    <source>
        <dbReference type="PROSITE" id="PS50995"/>
    </source>
</evidence>
<keyword evidence="1" id="KW-0805">Transcription regulation</keyword>
<dbReference type="GO" id="GO:0003677">
    <property type="term" value="F:DNA binding"/>
    <property type="evidence" value="ECO:0007669"/>
    <property type="project" value="UniProtKB-KW"/>
</dbReference>
<evidence type="ECO:0000313" key="5">
    <source>
        <dbReference type="EMBL" id="PSK89866.1"/>
    </source>
</evidence>
<gene>
    <name evidence="5" type="ORF">B0I18_110167</name>
</gene>
<dbReference type="EMBL" id="PYGD01000010">
    <property type="protein sequence ID" value="PSK89866.1"/>
    <property type="molecule type" value="Genomic_DNA"/>
</dbReference>
<dbReference type="PROSITE" id="PS50995">
    <property type="entry name" value="HTH_MARR_2"/>
    <property type="match status" value="1"/>
</dbReference>
<name>A0A2P8CY77_9BACT</name>
<dbReference type="Proteomes" id="UP000240572">
    <property type="component" value="Unassembled WGS sequence"/>
</dbReference>
<dbReference type="SUPFAM" id="SSF46785">
    <property type="entry name" value="Winged helix' DNA-binding domain"/>
    <property type="match status" value="1"/>
</dbReference>
<keyword evidence="3" id="KW-0804">Transcription</keyword>
<sequence length="153" mass="17781">MKLEDELKMQQFTDNFQKAYLNILFTGNWLEARMQKSLKVFNITTSQYNVLRILRGQKGQPMSAFAIQERMLHRTSNVTRILEKLVEKGLVTRESKSSNRRMIDVMLTAKGAELLKASDEMANESHLQFARTISEAEALQMSDWLDTIRNEHL</sequence>
<dbReference type="GO" id="GO:0003700">
    <property type="term" value="F:DNA-binding transcription factor activity"/>
    <property type="evidence" value="ECO:0007669"/>
    <property type="project" value="InterPro"/>
</dbReference>
<dbReference type="SMART" id="SM00347">
    <property type="entry name" value="HTH_MARR"/>
    <property type="match status" value="1"/>
</dbReference>
<dbReference type="InterPro" id="IPR036388">
    <property type="entry name" value="WH-like_DNA-bd_sf"/>
</dbReference>
<dbReference type="InterPro" id="IPR000835">
    <property type="entry name" value="HTH_MarR-typ"/>
</dbReference>
<dbReference type="InterPro" id="IPR036390">
    <property type="entry name" value="WH_DNA-bd_sf"/>
</dbReference>
<proteinExistence type="predicted"/>
<organism evidence="5 6">
    <name type="scientific">Taibaiella chishuiensis</name>
    <dbReference type="NCBI Taxonomy" id="1434707"/>
    <lineage>
        <taxon>Bacteria</taxon>
        <taxon>Pseudomonadati</taxon>
        <taxon>Bacteroidota</taxon>
        <taxon>Chitinophagia</taxon>
        <taxon>Chitinophagales</taxon>
        <taxon>Chitinophagaceae</taxon>
        <taxon>Taibaiella</taxon>
    </lineage>
</organism>
<feature type="domain" description="HTH marR-type" evidence="4">
    <location>
        <begin position="1"/>
        <end position="150"/>
    </location>
</feature>
<dbReference type="OrthoDB" id="763883at2"/>
<dbReference type="RefSeq" id="WP_106524666.1">
    <property type="nucleotide sequence ID" value="NZ_PYGD01000010.1"/>
</dbReference>
<dbReference type="PRINTS" id="PR00598">
    <property type="entry name" value="HTHMARR"/>
</dbReference>
<dbReference type="PANTHER" id="PTHR42756:SF1">
    <property type="entry name" value="TRANSCRIPTIONAL REPRESSOR OF EMRAB OPERON"/>
    <property type="match status" value="1"/>
</dbReference>
<dbReference type="InterPro" id="IPR023187">
    <property type="entry name" value="Tscrpt_reg_MarR-type_CS"/>
</dbReference>
<evidence type="ECO:0000256" key="2">
    <source>
        <dbReference type="ARBA" id="ARBA00023125"/>
    </source>
</evidence>
<comment type="caution">
    <text evidence="5">The sequence shown here is derived from an EMBL/GenBank/DDBJ whole genome shotgun (WGS) entry which is preliminary data.</text>
</comment>
<evidence type="ECO:0000313" key="6">
    <source>
        <dbReference type="Proteomes" id="UP000240572"/>
    </source>
</evidence>